<dbReference type="GO" id="GO:0003723">
    <property type="term" value="F:RNA binding"/>
    <property type="evidence" value="ECO:0007669"/>
    <property type="project" value="UniProtKB-KW"/>
</dbReference>
<dbReference type="PANTHER" id="PTHR21600">
    <property type="entry name" value="MITOCHONDRIAL RNA PSEUDOURIDINE SYNTHASE"/>
    <property type="match status" value="1"/>
</dbReference>
<dbReference type="PROSITE" id="PS50889">
    <property type="entry name" value="S4"/>
    <property type="match status" value="1"/>
</dbReference>
<comment type="caution">
    <text evidence="4">The sequence shown here is derived from an EMBL/GenBank/DDBJ whole genome shotgun (WGS) entry which is preliminary data.</text>
</comment>
<organism evidence="4 5">
    <name type="scientific">Desulforhabdus amnigena</name>
    <dbReference type="NCBI Taxonomy" id="40218"/>
    <lineage>
        <taxon>Bacteria</taxon>
        <taxon>Pseudomonadati</taxon>
        <taxon>Thermodesulfobacteriota</taxon>
        <taxon>Syntrophobacteria</taxon>
        <taxon>Syntrophobacterales</taxon>
        <taxon>Syntrophobacteraceae</taxon>
        <taxon>Desulforhabdus</taxon>
    </lineage>
</organism>
<dbReference type="RefSeq" id="WP_281794439.1">
    <property type="nucleotide sequence ID" value="NZ_BSDR01000001.1"/>
</dbReference>
<evidence type="ECO:0000313" key="5">
    <source>
        <dbReference type="Proteomes" id="UP001144372"/>
    </source>
</evidence>
<dbReference type="SUPFAM" id="SSF55120">
    <property type="entry name" value="Pseudouridine synthase"/>
    <property type="match status" value="1"/>
</dbReference>
<dbReference type="GO" id="GO:0140098">
    <property type="term" value="F:catalytic activity, acting on RNA"/>
    <property type="evidence" value="ECO:0007669"/>
    <property type="project" value="UniProtKB-ARBA"/>
</dbReference>
<dbReference type="AlphaFoldDB" id="A0A9W6FU77"/>
<dbReference type="EMBL" id="BSDR01000001">
    <property type="protein sequence ID" value="GLI34954.1"/>
    <property type="molecule type" value="Genomic_DNA"/>
</dbReference>
<keyword evidence="5" id="KW-1185">Reference proteome</keyword>
<dbReference type="Proteomes" id="UP001144372">
    <property type="component" value="Unassembled WGS sequence"/>
</dbReference>
<proteinExistence type="inferred from homology"/>
<name>A0A9W6FU77_9BACT</name>
<dbReference type="InterPro" id="IPR020103">
    <property type="entry name" value="PsdUridine_synth_cat_dom_sf"/>
</dbReference>
<comment type="similarity">
    <text evidence="1">Belongs to the pseudouridine synthase RluA family.</text>
</comment>
<dbReference type="InterPro" id="IPR006145">
    <property type="entry name" value="PsdUridine_synth_RsuA/RluA"/>
</dbReference>
<dbReference type="Pfam" id="PF00849">
    <property type="entry name" value="PseudoU_synth_2"/>
    <property type="match status" value="1"/>
</dbReference>
<evidence type="ECO:0000259" key="3">
    <source>
        <dbReference type="Pfam" id="PF00849"/>
    </source>
</evidence>
<dbReference type="GO" id="GO:0000455">
    <property type="term" value="P:enzyme-directed rRNA pseudouridine synthesis"/>
    <property type="evidence" value="ECO:0007669"/>
    <property type="project" value="TreeGrafter"/>
</dbReference>
<reference evidence="4" key="1">
    <citation type="submission" date="2022-12" db="EMBL/GenBank/DDBJ databases">
        <title>Reference genome sequencing for broad-spectrum identification of bacterial and archaeal isolates by mass spectrometry.</title>
        <authorList>
            <person name="Sekiguchi Y."/>
            <person name="Tourlousse D.M."/>
        </authorList>
    </citation>
    <scope>NUCLEOTIDE SEQUENCE</scope>
    <source>
        <strain evidence="4">ASRB1</strain>
    </source>
</reference>
<gene>
    <name evidence="4" type="ORF">DAMNIGENAA_23870</name>
</gene>
<dbReference type="Gene3D" id="3.30.2350.10">
    <property type="entry name" value="Pseudouridine synthase"/>
    <property type="match status" value="1"/>
</dbReference>
<evidence type="ECO:0000256" key="2">
    <source>
        <dbReference type="PROSITE-ProRule" id="PRU00182"/>
    </source>
</evidence>
<evidence type="ECO:0000313" key="4">
    <source>
        <dbReference type="EMBL" id="GLI34954.1"/>
    </source>
</evidence>
<evidence type="ECO:0000256" key="1">
    <source>
        <dbReference type="ARBA" id="ARBA00010876"/>
    </source>
</evidence>
<protein>
    <submittedName>
        <fullName evidence="4">Pseudouridine synthase</fullName>
    </submittedName>
</protein>
<accession>A0A9W6FU77</accession>
<feature type="domain" description="Pseudouridine synthase RsuA/RluA-like" evidence="3">
    <location>
        <begin position="105"/>
        <end position="255"/>
    </location>
</feature>
<sequence length="316" mass="35682">MTISDGGKRPAPPSAGLPHFTHWHVDMACRNVPLVDHLAGEALISNEEALDLIDFGSVQVDGRQERNPTRRLKGNEEIRLYWPWNGVHRFYEIDPGRILYRDRYLLAYDKEPGVPSQQTPADGYNNLFAALFRHFERKDALSPYVALHHRLDQETSGVMVFALDRSANRSLGEAFEHRKVEKDYLAWVKGKPSEARWISNEDIGRKGGRYCVFPRGHGKHAETAFQVIHAEADHTLLRARPLTGRTHQIRLHLAAAGHPILGDRLYGGPPSKRLYLHAYRLTLPHPITKSELVLTAPVPSDWPPPHSITIPAEPGT</sequence>
<dbReference type="InterPro" id="IPR050188">
    <property type="entry name" value="RluA_PseudoU_synthase"/>
</dbReference>
<dbReference type="PANTHER" id="PTHR21600:SF87">
    <property type="entry name" value="RNA PSEUDOURIDYLATE SYNTHASE DOMAIN-CONTAINING PROTEIN 1"/>
    <property type="match status" value="1"/>
</dbReference>
<dbReference type="GO" id="GO:0009982">
    <property type="term" value="F:pseudouridine synthase activity"/>
    <property type="evidence" value="ECO:0007669"/>
    <property type="project" value="InterPro"/>
</dbReference>
<dbReference type="CDD" id="cd02869">
    <property type="entry name" value="PseudoU_synth_RluA_like"/>
    <property type="match status" value="1"/>
</dbReference>
<keyword evidence="2" id="KW-0694">RNA-binding</keyword>